<feature type="non-terminal residue" evidence="2">
    <location>
        <position position="1"/>
    </location>
</feature>
<name>A0AAQ3RUN3_VIGMU</name>
<protein>
    <submittedName>
        <fullName evidence="2">Uncharacterized protein</fullName>
    </submittedName>
</protein>
<dbReference type="EMBL" id="CP144695">
    <property type="protein sequence ID" value="WVZ07037.1"/>
    <property type="molecule type" value="Genomic_DNA"/>
</dbReference>
<reference evidence="2 3" key="1">
    <citation type="journal article" date="2023" name="Life. Sci Alliance">
        <title>Evolutionary insights into 3D genome organization and epigenetic landscape of Vigna mungo.</title>
        <authorList>
            <person name="Junaid A."/>
            <person name="Singh B."/>
            <person name="Bhatia S."/>
        </authorList>
    </citation>
    <scope>NUCLEOTIDE SEQUENCE [LARGE SCALE GENOMIC DNA]</scope>
    <source>
        <strain evidence="2">Urdbean</strain>
    </source>
</reference>
<evidence type="ECO:0000256" key="1">
    <source>
        <dbReference type="SAM" id="Phobius"/>
    </source>
</evidence>
<sequence>LVSKLAFGVRLVESWLTRYTRLKSRVWFRVWEFGKKFQKHNPTSFSGLTKLSFFEFSFNRFTHYSSSFSLFIFVLALLPSILCSISPSFVLSFIRFALRCAVHLDVQT</sequence>
<gene>
    <name evidence="2" type="ORF">V8G54_020383</name>
</gene>
<dbReference type="Proteomes" id="UP001374535">
    <property type="component" value="Chromosome 6"/>
</dbReference>
<keyword evidence="1" id="KW-0812">Transmembrane</keyword>
<keyword evidence="1" id="KW-0472">Membrane</keyword>
<feature type="transmembrane region" description="Helical" evidence="1">
    <location>
        <begin position="68"/>
        <end position="94"/>
    </location>
</feature>
<organism evidence="2 3">
    <name type="scientific">Vigna mungo</name>
    <name type="common">Black gram</name>
    <name type="synonym">Phaseolus mungo</name>
    <dbReference type="NCBI Taxonomy" id="3915"/>
    <lineage>
        <taxon>Eukaryota</taxon>
        <taxon>Viridiplantae</taxon>
        <taxon>Streptophyta</taxon>
        <taxon>Embryophyta</taxon>
        <taxon>Tracheophyta</taxon>
        <taxon>Spermatophyta</taxon>
        <taxon>Magnoliopsida</taxon>
        <taxon>eudicotyledons</taxon>
        <taxon>Gunneridae</taxon>
        <taxon>Pentapetalae</taxon>
        <taxon>rosids</taxon>
        <taxon>fabids</taxon>
        <taxon>Fabales</taxon>
        <taxon>Fabaceae</taxon>
        <taxon>Papilionoideae</taxon>
        <taxon>50 kb inversion clade</taxon>
        <taxon>NPAAA clade</taxon>
        <taxon>indigoferoid/millettioid clade</taxon>
        <taxon>Phaseoleae</taxon>
        <taxon>Vigna</taxon>
    </lineage>
</organism>
<keyword evidence="3" id="KW-1185">Reference proteome</keyword>
<evidence type="ECO:0000313" key="3">
    <source>
        <dbReference type="Proteomes" id="UP001374535"/>
    </source>
</evidence>
<feature type="non-terminal residue" evidence="2">
    <location>
        <position position="108"/>
    </location>
</feature>
<dbReference type="AlphaFoldDB" id="A0AAQ3RUN3"/>
<accession>A0AAQ3RUN3</accession>
<keyword evidence="1" id="KW-1133">Transmembrane helix</keyword>
<evidence type="ECO:0000313" key="2">
    <source>
        <dbReference type="EMBL" id="WVZ07037.1"/>
    </source>
</evidence>
<proteinExistence type="predicted"/>